<evidence type="ECO:0000313" key="14">
    <source>
        <dbReference type="EMBL" id="QNH67957.1"/>
    </source>
</evidence>
<evidence type="ECO:0000256" key="5">
    <source>
        <dbReference type="ARBA" id="ARBA00022737"/>
    </source>
</evidence>
<dbReference type="GO" id="GO:0016020">
    <property type="term" value="C:membrane"/>
    <property type="evidence" value="ECO:0007669"/>
    <property type="project" value="UniProtKB-SubCell"/>
</dbReference>
<evidence type="ECO:0000256" key="4">
    <source>
        <dbReference type="ARBA" id="ARBA00022692"/>
    </source>
</evidence>
<evidence type="ECO:0000256" key="1">
    <source>
        <dbReference type="ARBA" id="ARBA00004141"/>
    </source>
</evidence>
<proteinExistence type="evidence at transcript level"/>
<dbReference type="Gene3D" id="1.20.1560.10">
    <property type="entry name" value="ABC transporter type 1, transmembrane domain"/>
    <property type="match status" value="1"/>
</dbReference>
<dbReference type="PROSITE" id="PS50929">
    <property type="entry name" value="ABC_TM1F"/>
    <property type="match status" value="1"/>
</dbReference>
<dbReference type="AlphaFoldDB" id="A0A7H9SLK2"/>
<dbReference type="GO" id="GO:0005524">
    <property type="term" value="F:ATP binding"/>
    <property type="evidence" value="ECO:0007669"/>
    <property type="project" value="UniProtKB-KW"/>
</dbReference>
<keyword evidence="7 14" id="KW-0067">ATP-binding</keyword>
<dbReference type="PANTHER" id="PTHR24223">
    <property type="entry name" value="ATP-BINDING CASSETTE SUB-FAMILY C"/>
    <property type="match status" value="1"/>
</dbReference>
<keyword evidence="10" id="KW-0325">Glycoprotein</keyword>
<evidence type="ECO:0000259" key="13">
    <source>
        <dbReference type="PROSITE" id="PS50929"/>
    </source>
</evidence>
<keyword evidence="8 11" id="KW-1133">Transmembrane helix</keyword>
<feature type="domain" description="ABC transmembrane type-1" evidence="13">
    <location>
        <begin position="1"/>
        <end position="183"/>
    </location>
</feature>
<dbReference type="PROSITE" id="PS50893">
    <property type="entry name" value="ABC_TRANSPORTER_2"/>
    <property type="match status" value="1"/>
</dbReference>
<evidence type="ECO:0000256" key="8">
    <source>
        <dbReference type="ARBA" id="ARBA00022989"/>
    </source>
</evidence>
<comment type="similarity">
    <text evidence="2">Belongs to the ABC transporter superfamily. ABCC family. Conjugate transporter (TC 3.A.1.208) subfamily.</text>
</comment>
<keyword evidence="6" id="KW-0547">Nucleotide-binding</keyword>
<reference evidence="14" key="1">
    <citation type="journal article" date="2020" name="Comp. Biochem. Physiol. Part D Genomics Proteomics">
        <title>The genome of the marine monogonont rotifer Brachionus rotundiformis and insight into species-specific detoxification components in Brachionus spp.</title>
        <authorList>
            <person name="Kang H.M."/>
            <person name="Kim M.S."/>
            <person name="Choi B.S."/>
            <person name="Kim D.H."/>
            <person name="Kim H.J."/>
            <person name="Hwang U.K."/>
            <person name="Hagiwara A."/>
            <person name="Lee J.S."/>
        </authorList>
    </citation>
    <scope>NUCLEOTIDE SEQUENCE</scope>
</reference>
<dbReference type="SMART" id="SM00382">
    <property type="entry name" value="AAA"/>
    <property type="match status" value="1"/>
</dbReference>
<dbReference type="InterPro" id="IPR050173">
    <property type="entry name" value="ABC_transporter_C-like"/>
</dbReference>
<organism evidence="14">
    <name type="scientific">Brachionus plicatilis</name>
    <name type="common">Marine rotifer</name>
    <name type="synonym">Brachionus muelleri</name>
    <dbReference type="NCBI Taxonomy" id="10195"/>
    <lineage>
        <taxon>Eukaryota</taxon>
        <taxon>Metazoa</taxon>
        <taxon>Spiralia</taxon>
        <taxon>Gnathifera</taxon>
        <taxon>Rotifera</taxon>
        <taxon>Eurotatoria</taxon>
        <taxon>Monogononta</taxon>
        <taxon>Pseudotrocha</taxon>
        <taxon>Ploima</taxon>
        <taxon>Brachionidae</taxon>
        <taxon>Brachionus</taxon>
    </lineage>
</organism>
<dbReference type="Pfam" id="PF00005">
    <property type="entry name" value="ABC_tran"/>
    <property type="match status" value="1"/>
</dbReference>
<dbReference type="PANTHER" id="PTHR24223:SF456">
    <property type="entry name" value="MULTIDRUG RESISTANCE-ASSOCIATED PROTEIN LETHAL(2)03659"/>
    <property type="match status" value="1"/>
</dbReference>
<evidence type="ECO:0000259" key="12">
    <source>
        <dbReference type="PROSITE" id="PS50893"/>
    </source>
</evidence>
<keyword evidence="3" id="KW-0813">Transport</keyword>
<accession>A0A7H9SLK2</accession>
<dbReference type="GO" id="GO:0016887">
    <property type="term" value="F:ATP hydrolysis activity"/>
    <property type="evidence" value="ECO:0007669"/>
    <property type="project" value="InterPro"/>
</dbReference>
<dbReference type="InterPro" id="IPR027417">
    <property type="entry name" value="P-loop_NTPase"/>
</dbReference>
<dbReference type="InterPro" id="IPR003439">
    <property type="entry name" value="ABC_transporter-like_ATP-bd"/>
</dbReference>
<dbReference type="SUPFAM" id="SSF90123">
    <property type="entry name" value="ABC transporter transmembrane region"/>
    <property type="match status" value="1"/>
</dbReference>
<feature type="transmembrane region" description="Helical" evidence="11">
    <location>
        <begin position="28"/>
        <end position="57"/>
    </location>
</feature>
<feature type="domain" description="ABC transporter" evidence="12">
    <location>
        <begin position="227"/>
        <end position="455"/>
    </location>
</feature>
<dbReference type="InterPro" id="IPR036640">
    <property type="entry name" value="ABC1_TM_sf"/>
</dbReference>
<name>A0A7H9SLK2_BRAPC</name>
<evidence type="ECO:0000256" key="7">
    <source>
        <dbReference type="ARBA" id="ARBA00022840"/>
    </source>
</evidence>
<keyword evidence="5" id="KW-0677">Repeat</keyword>
<protein>
    <submittedName>
        <fullName evidence="14">ATP-binding cassette transporter subfamily C member 4 X6</fullName>
    </submittedName>
</protein>
<dbReference type="CDD" id="cd18580">
    <property type="entry name" value="ABC_6TM_ABCC_D2"/>
    <property type="match status" value="1"/>
</dbReference>
<dbReference type="GO" id="GO:0140359">
    <property type="term" value="F:ABC-type transporter activity"/>
    <property type="evidence" value="ECO:0007669"/>
    <property type="project" value="InterPro"/>
</dbReference>
<dbReference type="InterPro" id="IPR011527">
    <property type="entry name" value="ABC1_TM_dom"/>
</dbReference>
<dbReference type="InterPro" id="IPR044726">
    <property type="entry name" value="ABCC_6TM_D2"/>
</dbReference>
<evidence type="ECO:0000256" key="9">
    <source>
        <dbReference type="ARBA" id="ARBA00023136"/>
    </source>
</evidence>
<evidence type="ECO:0000256" key="6">
    <source>
        <dbReference type="ARBA" id="ARBA00022741"/>
    </source>
</evidence>
<dbReference type="Pfam" id="PF00664">
    <property type="entry name" value="ABC_membrane"/>
    <property type="match status" value="1"/>
</dbReference>
<dbReference type="InterPro" id="IPR003593">
    <property type="entry name" value="AAA+_ATPase"/>
</dbReference>
<keyword evidence="9 11" id="KW-0472">Membrane</keyword>
<dbReference type="SUPFAM" id="SSF52540">
    <property type="entry name" value="P-loop containing nucleoside triphosphate hydrolases"/>
    <property type="match status" value="1"/>
</dbReference>
<sequence>MNRFNRDQGIIDDTLATTNFDFIQISSFILATFGLSVIVNYFIVVPLAILIGFLLWFRTYYIKIARQLKRLEADERSPLLDLLNAITAGIAIIRSSNKTDEYKRKYNEKMNKYTRVNFPFITAKRWFALRLDLAIVLFIAFIIYGSVFVQNFLENFPITPASIGLLLTYCFQLSTQFQFCVRQSCDAECSMISVERICKYTDKNEYPSESNNKTSVNIKNWPSKGEIKLNNVTFRYNNRSEKVFKNLTLTFEAGKHVGIIGFNGAGKSSFFNLILRLYEISEGEIFIDNVQIHQISLSDVRKNITIIPQDPVIFDTTIRENLDPLNMYDDDQIKTALEAVNLTYSNEKLDDPQEVRHLSKGHKQLLCFARGLLKDTMIYLIDEATSNLSREAEEIIRDVIEKKLKGKTVLIIAHRIETIKNCHKILGVKGNNQFEYDTPENLERNDESMYSKFSKGNLTNNY</sequence>
<evidence type="ECO:0000256" key="10">
    <source>
        <dbReference type="ARBA" id="ARBA00023180"/>
    </source>
</evidence>
<comment type="subcellular location">
    <subcellularLocation>
        <location evidence="1">Membrane</location>
        <topology evidence="1">Multi-pass membrane protein</topology>
    </subcellularLocation>
</comment>
<keyword evidence="4 11" id="KW-0812">Transmembrane</keyword>
<evidence type="ECO:0000256" key="2">
    <source>
        <dbReference type="ARBA" id="ARBA00009726"/>
    </source>
</evidence>
<evidence type="ECO:0000256" key="3">
    <source>
        <dbReference type="ARBA" id="ARBA00022448"/>
    </source>
</evidence>
<reference evidence="14" key="2">
    <citation type="submission" date="2020-05" db="EMBL/GenBank/DDBJ databases">
        <authorList>
            <person name="Kang H.-M."/>
            <person name="Kim M.-S."/>
            <person name="Lee J.-S."/>
        </authorList>
    </citation>
    <scope>NUCLEOTIDE SEQUENCE</scope>
</reference>
<dbReference type="FunFam" id="3.40.50.300:FF:001172">
    <property type="entry name" value="Cystic fibrosis transmembrane conductance regulator"/>
    <property type="match status" value="1"/>
</dbReference>
<dbReference type="Gene3D" id="3.40.50.300">
    <property type="entry name" value="P-loop containing nucleotide triphosphate hydrolases"/>
    <property type="match status" value="1"/>
</dbReference>
<evidence type="ECO:0000256" key="11">
    <source>
        <dbReference type="SAM" id="Phobius"/>
    </source>
</evidence>
<dbReference type="EMBL" id="MT524902">
    <property type="protein sequence ID" value="QNH67957.1"/>
    <property type="molecule type" value="mRNA"/>
</dbReference>
<feature type="transmembrane region" description="Helical" evidence="11">
    <location>
        <begin position="133"/>
        <end position="153"/>
    </location>
</feature>